<evidence type="ECO:0000256" key="11">
    <source>
        <dbReference type="SAM" id="MobiDB-lite"/>
    </source>
</evidence>
<evidence type="ECO:0000256" key="6">
    <source>
        <dbReference type="ARBA" id="ARBA00022692"/>
    </source>
</evidence>
<evidence type="ECO:0000259" key="14">
    <source>
        <dbReference type="PROSITE" id="PS50885"/>
    </source>
</evidence>
<dbReference type="InterPro" id="IPR004358">
    <property type="entry name" value="Sig_transdc_His_kin-like_C"/>
</dbReference>
<dbReference type="Gene3D" id="3.30.565.10">
    <property type="entry name" value="Histidine kinase-like ATPase, C-terminal domain"/>
    <property type="match status" value="1"/>
</dbReference>
<comment type="caution">
    <text evidence="15">The sequence shown here is derived from an EMBL/GenBank/DDBJ whole genome shotgun (WGS) entry which is preliminary data.</text>
</comment>
<dbReference type="InterPro" id="IPR003661">
    <property type="entry name" value="HisK_dim/P_dom"/>
</dbReference>
<dbReference type="RefSeq" id="WP_239116440.1">
    <property type="nucleotide sequence ID" value="NZ_BAABHI010000012.1"/>
</dbReference>
<dbReference type="CDD" id="cd00075">
    <property type="entry name" value="HATPase"/>
    <property type="match status" value="1"/>
</dbReference>
<feature type="domain" description="Histidine kinase" evidence="13">
    <location>
        <begin position="239"/>
        <end position="457"/>
    </location>
</feature>
<evidence type="ECO:0000256" key="2">
    <source>
        <dbReference type="ARBA" id="ARBA00004236"/>
    </source>
</evidence>
<keyword evidence="8 12" id="KW-1133">Transmembrane helix</keyword>
<comment type="catalytic activity">
    <reaction evidence="1">
        <text>ATP + protein L-histidine = ADP + protein N-phospho-L-histidine.</text>
        <dbReference type="EC" id="2.7.13.3"/>
    </reaction>
</comment>
<dbReference type="Gene3D" id="1.10.287.130">
    <property type="match status" value="1"/>
</dbReference>
<keyword evidence="9" id="KW-0902">Two-component regulatory system</keyword>
<dbReference type="InterPro" id="IPR003660">
    <property type="entry name" value="HAMP_dom"/>
</dbReference>
<dbReference type="InterPro" id="IPR050428">
    <property type="entry name" value="TCS_sensor_his_kinase"/>
</dbReference>
<evidence type="ECO:0000256" key="5">
    <source>
        <dbReference type="ARBA" id="ARBA00022679"/>
    </source>
</evidence>
<evidence type="ECO:0000256" key="3">
    <source>
        <dbReference type="ARBA" id="ARBA00012438"/>
    </source>
</evidence>
<dbReference type="PRINTS" id="PR00344">
    <property type="entry name" value="BCTRLSENSOR"/>
</dbReference>
<evidence type="ECO:0000256" key="12">
    <source>
        <dbReference type="SAM" id="Phobius"/>
    </source>
</evidence>
<evidence type="ECO:0000256" key="8">
    <source>
        <dbReference type="ARBA" id="ARBA00022989"/>
    </source>
</evidence>
<comment type="subcellular location">
    <subcellularLocation>
        <location evidence="2">Cell membrane</location>
    </subcellularLocation>
</comment>
<feature type="region of interest" description="Disordered" evidence="11">
    <location>
        <begin position="454"/>
        <end position="479"/>
    </location>
</feature>
<reference evidence="15 16" key="1">
    <citation type="submission" date="2021-01" db="EMBL/GenBank/DDBJ databases">
        <title>Whole genome shotgun sequence of Planotetraspora phitsanulokensis NBRC 104273.</title>
        <authorList>
            <person name="Komaki H."/>
            <person name="Tamura T."/>
        </authorList>
    </citation>
    <scope>NUCLEOTIDE SEQUENCE [LARGE SCALE GENOMIC DNA]</scope>
    <source>
        <strain evidence="15 16">NBRC 104273</strain>
    </source>
</reference>
<dbReference type="SMART" id="SM00387">
    <property type="entry name" value="HATPase_c"/>
    <property type="match status" value="1"/>
</dbReference>
<evidence type="ECO:0000256" key="9">
    <source>
        <dbReference type="ARBA" id="ARBA00023012"/>
    </source>
</evidence>
<dbReference type="AlphaFoldDB" id="A0A8J3U4U0"/>
<feature type="domain" description="HAMP" evidence="14">
    <location>
        <begin position="178"/>
        <end position="231"/>
    </location>
</feature>
<dbReference type="GO" id="GO:0005886">
    <property type="term" value="C:plasma membrane"/>
    <property type="evidence" value="ECO:0007669"/>
    <property type="project" value="UniProtKB-SubCell"/>
</dbReference>
<dbReference type="CDD" id="cd00082">
    <property type="entry name" value="HisKA"/>
    <property type="match status" value="1"/>
</dbReference>
<keyword evidence="4" id="KW-0597">Phosphoprotein</keyword>
<dbReference type="InterPro" id="IPR036097">
    <property type="entry name" value="HisK_dim/P_sf"/>
</dbReference>
<feature type="transmembrane region" description="Helical" evidence="12">
    <location>
        <begin position="12"/>
        <end position="39"/>
    </location>
</feature>
<evidence type="ECO:0000259" key="13">
    <source>
        <dbReference type="PROSITE" id="PS50109"/>
    </source>
</evidence>
<evidence type="ECO:0000256" key="1">
    <source>
        <dbReference type="ARBA" id="ARBA00000085"/>
    </source>
</evidence>
<organism evidence="15 16">
    <name type="scientific">Planotetraspora phitsanulokensis</name>
    <dbReference type="NCBI Taxonomy" id="575192"/>
    <lineage>
        <taxon>Bacteria</taxon>
        <taxon>Bacillati</taxon>
        <taxon>Actinomycetota</taxon>
        <taxon>Actinomycetes</taxon>
        <taxon>Streptosporangiales</taxon>
        <taxon>Streptosporangiaceae</taxon>
        <taxon>Planotetraspora</taxon>
    </lineage>
</organism>
<dbReference type="Proteomes" id="UP000622547">
    <property type="component" value="Unassembled WGS sequence"/>
</dbReference>
<accession>A0A8J3U4U0</accession>
<keyword evidence="16" id="KW-1185">Reference proteome</keyword>
<dbReference type="PANTHER" id="PTHR45436:SF5">
    <property type="entry name" value="SENSOR HISTIDINE KINASE TRCS"/>
    <property type="match status" value="1"/>
</dbReference>
<keyword evidence="7" id="KW-0418">Kinase</keyword>
<name>A0A8J3U4U0_9ACTN</name>
<dbReference type="EC" id="2.7.13.3" evidence="3"/>
<dbReference type="SUPFAM" id="SSF55874">
    <property type="entry name" value="ATPase domain of HSP90 chaperone/DNA topoisomerase II/histidine kinase"/>
    <property type="match status" value="1"/>
</dbReference>
<dbReference type="InterPro" id="IPR036890">
    <property type="entry name" value="HATPase_C_sf"/>
</dbReference>
<dbReference type="SMART" id="SM00388">
    <property type="entry name" value="HisKA"/>
    <property type="match status" value="1"/>
</dbReference>
<evidence type="ECO:0000256" key="7">
    <source>
        <dbReference type="ARBA" id="ARBA00022777"/>
    </source>
</evidence>
<dbReference type="InterPro" id="IPR005467">
    <property type="entry name" value="His_kinase_dom"/>
</dbReference>
<evidence type="ECO:0000313" key="15">
    <source>
        <dbReference type="EMBL" id="GII36044.1"/>
    </source>
</evidence>
<proteinExistence type="predicted"/>
<dbReference type="Pfam" id="PF00512">
    <property type="entry name" value="HisKA"/>
    <property type="match status" value="1"/>
</dbReference>
<gene>
    <name evidence="15" type="ORF">Pph01_10470</name>
</gene>
<dbReference type="PANTHER" id="PTHR45436">
    <property type="entry name" value="SENSOR HISTIDINE KINASE YKOH"/>
    <property type="match status" value="1"/>
</dbReference>
<dbReference type="PROSITE" id="PS50109">
    <property type="entry name" value="HIS_KIN"/>
    <property type="match status" value="1"/>
</dbReference>
<dbReference type="GO" id="GO:0000155">
    <property type="term" value="F:phosphorelay sensor kinase activity"/>
    <property type="evidence" value="ECO:0007669"/>
    <property type="project" value="InterPro"/>
</dbReference>
<evidence type="ECO:0000256" key="4">
    <source>
        <dbReference type="ARBA" id="ARBA00022553"/>
    </source>
</evidence>
<evidence type="ECO:0000256" key="10">
    <source>
        <dbReference type="ARBA" id="ARBA00023136"/>
    </source>
</evidence>
<dbReference type="Pfam" id="PF02518">
    <property type="entry name" value="HATPase_c"/>
    <property type="match status" value="1"/>
</dbReference>
<keyword evidence="10 12" id="KW-0472">Membrane</keyword>
<dbReference type="SUPFAM" id="SSF47384">
    <property type="entry name" value="Homodimeric domain of signal transducing histidine kinase"/>
    <property type="match status" value="1"/>
</dbReference>
<sequence length="479" mass="51232">MSGHRLSITTRITLFTGAVAVVLSALLATLLMIGIRYFATSNLTKELQANAGRVAIQIERGIVAYPLVHHESRSLQVVDSQGRVVDSSGNLRSTQPMATFTPDGEEGATSVVCGRIFPSGECDLVVAQWTHHAGQRWIVYSASPVIPPWVDPRLAGLVGGSAVALAAAVTYLGHRIATVSLQPVDAIRVELDEINAASAGRRVPVPPSDDEIHALAESVNHTLNRLQAAMEQQRQFVSDASHDLRSPLAAMRAEVEDALIAPQETSVAMLASTFLGGLNRLQAIVGDLLTLARLDAGLPGAHDRIDLSELVSAECGIRHTSATRIECSLEPGVTVIGDRLRLGRLLTNLVDNAERHAETLITITVRRESGDECGDLAFQHGCAVMEVLDDGAGIEPDKRELVFQRFARLKASRHLDPGGTGLGLPIARQIAEAGRGTLRIEDSPRGARFVLRLPSASSTDDQGDIAGYNIRQEPGERSG</sequence>
<evidence type="ECO:0000313" key="16">
    <source>
        <dbReference type="Proteomes" id="UP000622547"/>
    </source>
</evidence>
<dbReference type="EMBL" id="BOOP01000003">
    <property type="protein sequence ID" value="GII36044.1"/>
    <property type="molecule type" value="Genomic_DNA"/>
</dbReference>
<dbReference type="InterPro" id="IPR003594">
    <property type="entry name" value="HATPase_dom"/>
</dbReference>
<protein>
    <recommendedName>
        <fullName evidence="3">histidine kinase</fullName>
        <ecNumber evidence="3">2.7.13.3</ecNumber>
    </recommendedName>
</protein>
<keyword evidence="5" id="KW-0808">Transferase</keyword>
<keyword evidence="6 12" id="KW-0812">Transmembrane</keyword>
<dbReference type="PROSITE" id="PS50885">
    <property type="entry name" value="HAMP"/>
    <property type="match status" value="1"/>
</dbReference>